<dbReference type="Proteomes" id="UP000663505">
    <property type="component" value="Chromosome"/>
</dbReference>
<protein>
    <submittedName>
        <fullName evidence="1">Uncharacterized protein</fullName>
    </submittedName>
</protein>
<keyword evidence="2" id="KW-1185">Reference proteome</keyword>
<dbReference type="RefSeq" id="WP_206658412.1">
    <property type="nucleotide sequence ID" value="NZ_CP071182.1"/>
</dbReference>
<sequence>MNHYDPLDWLHQWDDFEMMMYALHEGTPGIFMQVSRRTLRAGAEEWEVLYDRKIADLGDERDDNAETPGTDAWQEQVLRHHLNQHPDLVSDEKAYLEQFLAGEADADSP</sequence>
<dbReference type="AlphaFoldDB" id="A0A9X7Z926"/>
<evidence type="ECO:0000313" key="1">
    <source>
        <dbReference type="EMBL" id="QSO49098.1"/>
    </source>
</evidence>
<evidence type="ECO:0000313" key="2">
    <source>
        <dbReference type="Proteomes" id="UP000663505"/>
    </source>
</evidence>
<reference evidence="1 2" key="1">
    <citation type="submission" date="2021-02" db="EMBL/GenBank/DDBJ databases">
        <title>Alicyclobacillus curvatus sp. nov. and Alicyclobacillus mengziensis sp. nov., two acidophilic bacteria isolated from acid mine drainage.</title>
        <authorList>
            <person name="Huang Y."/>
        </authorList>
    </citation>
    <scope>NUCLEOTIDE SEQUENCE [LARGE SCALE GENOMIC DNA]</scope>
    <source>
        <strain evidence="1 2">S30H14</strain>
    </source>
</reference>
<gene>
    <name evidence="1" type="ORF">JZ786_09300</name>
</gene>
<name>A0A9X7Z926_9BACL</name>
<dbReference type="KEGG" id="afx:JZ786_09300"/>
<organism evidence="1 2">
    <name type="scientific">Alicyclobacillus mengziensis</name>
    <dbReference type="NCBI Taxonomy" id="2931921"/>
    <lineage>
        <taxon>Bacteria</taxon>
        <taxon>Bacillati</taxon>
        <taxon>Bacillota</taxon>
        <taxon>Bacilli</taxon>
        <taxon>Bacillales</taxon>
        <taxon>Alicyclobacillaceae</taxon>
        <taxon>Alicyclobacillus</taxon>
    </lineage>
</organism>
<proteinExistence type="predicted"/>
<dbReference type="EMBL" id="CP071182">
    <property type="protein sequence ID" value="QSO49098.1"/>
    <property type="molecule type" value="Genomic_DNA"/>
</dbReference>
<accession>A0A9X7Z926</accession>